<reference evidence="4" key="1">
    <citation type="journal article" date="2019" name="Int. J. Syst. Evol. Microbiol.">
        <title>The Global Catalogue of Microorganisms (GCM) 10K type strain sequencing project: providing services to taxonomists for standard genome sequencing and annotation.</title>
        <authorList>
            <consortium name="The Broad Institute Genomics Platform"/>
            <consortium name="The Broad Institute Genome Sequencing Center for Infectious Disease"/>
            <person name="Wu L."/>
            <person name="Ma J."/>
        </authorList>
    </citation>
    <scope>NUCLEOTIDE SEQUENCE [LARGE SCALE GENOMIC DNA]</scope>
    <source>
        <strain evidence="4">KCTC 32239</strain>
    </source>
</reference>
<evidence type="ECO:0000259" key="1">
    <source>
        <dbReference type="Pfam" id="PF03033"/>
    </source>
</evidence>
<protein>
    <submittedName>
        <fullName evidence="3">Glucosyltransferase</fullName>
    </submittedName>
</protein>
<proteinExistence type="predicted"/>
<dbReference type="Proteomes" id="UP000619761">
    <property type="component" value="Unassembled WGS sequence"/>
</dbReference>
<sequence length="420" mass="46787">MKKIIIYVLGTGGDIDPMVGVGIELQRRGFSVAFLSNDYFKPRIVAAGLEFVSVGTVEQYHKGNTPEAWERTNRADNFEHYHAPAFEPAFNYVKSLANEKVLVLALGEESGARVAARKFNLPFIDIILSPNIVFSAFKPPAPTSWVIPSYIPGFIMRFLLRRNRKAKFKRFCNAPHTAAYRAVRERLGCPLPFRSKATALLHIGFFPEWFGMPAKDWPRNLKMVGFPLLNHASSSSRSEFDALIEKQGAPIIFTSGTGVKDVEDLFKEGRKICEQLQVPGLFVGGNIGVEFLQGSSLCAHMGYIDFEYALPKTLAIVHHGGIGTTAQAIKAGIPQLIRPLKYDQPDNADRIYKLGLGTYVVPEKFKAEQVAPMIGNMIRKGKTSKALAHYAERVRKSAAIVDACDLIEREFMSLEQSKYK</sequence>
<gene>
    <name evidence="3" type="ORF">GCM10011613_11420</name>
</gene>
<evidence type="ECO:0000313" key="3">
    <source>
        <dbReference type="EMBL" id="GGY68831.1"/>
    </source>
</evidence>
<accession>A0ABQ3AWX4</accession>
<dbReference type="InterPro" id="IPR010610">
    <property type="entry name" value="EryCIII-like_C"/>
</dbReference>
<dbReference type="PANTHER" id="PTHR48050">
    <property type="entry name" value="STEROL 3-BETA-GLUCOSYLTRANSFERASE"/>
    <property type="match status" value="1"/>
</dbReference>
<dbReference type="RefSeq" id="WP_189416638.1">
    <property type="nucleotide sequence ID" value="NZ_BMYZ01000001.1"/>
</dbReference>
<dbReference type="Pfam" id="PF06722">
    <property type="entry name" value="EryCIII-like_C"/>
    <property type="match status" value="1"/>
</dbReference>
<feature type="domain" description="Erythromycin biosynthesis protein CIII-like C-terminal" evidence="2">
    <location>
        <begin position="303"/>
        <end position="382"/>
    </location>
</feature>
<dbReference type="CDD" id="cd03784">
    <property type="entry name" value="GT1_Gtf-like"/>
    <property type="match status" value="1"/>
</dbReference>
<organism evidence="3 4">
    <name type="scientific">Cellvibrio zantedeschiae</name>
    <dbReference type="NCBI Taxonomy" id="1237077"/>
    <lineage>
        <taxon>Bacteria</taxon>
        <taxon>Pseudomonadati</taxon>
        <taxon>Pseudomonadota</taxon>
        <taxon>Gammaproteobacteria</taxon>
        <taxon>Cellvibrionales</taxon>
        <taxon>Cellvibrionaceae</taxon>
        <taxon>Cellvibrio</taxon>
    </lineage>
</organism>
<dbReference type="InterPro" id="IPR002213">
    <property type="entry name" value="UDP_glucos_trans"/>
</dbReference>
<keyword evidence="4" id="KW-1185">Reference proteome</keyword>
<dbReference type="InterPro" id="IPR050426">
    <property type="entry name" value="Glycosyltransferase_28"/>
</dbReference>
<dbReference type="PANTHER" id="PTHR48050:SF13">
    <property type="entry name" value="STEROL 3-BETA-GLUCOSYLTRANSFERASE UGT80A2"/>
    <property type="match status" value="1"/>
</dbReference>
<evidence type="ECO:0000259" key="2">
    <source>
        <dbReference type="Pfam" id="PF06722"/>
    </source>
</evidence>
<dbReference type="SUPFAM" id="SSF53756">
    <property type="entry name" value="UDP-Glycosyltransferase/glycogen phosphorylase"/>
    <property type="match status" value="1"/>
</dbReference>
<feature type="domain" description="Glycosyltransferase family 28 N-terminal" evidence="1">
    <location>
        <begin position="4"/>
        <end position="71"/>
    </location>
</feature>
<dbReference type="InterPro" id="IPR004276">
    <property type="entry name" value="GlycoTrans_28_N"/>
</dbReference>
<dbReference type="Pfam" id="PF03033">
    <property type="entry name" value="Glyco_transf_28"/>
    <property type="match status" value="1"/>
</dbReference>
<name>A0ABQ3AWX4_9GAMM</name>
<evidence type="ECO:0000313" key="4">
    <source>
        <dbReference type="Proteomes" id="UP000619761"/>
    </source>
</evidence>
<dbReference type="EMBL" id="BMYZ01000001">
    <property type="protein sequence ID" value="GGY68831.1"/>
    <property type="molecule type" value="Genomic_DNA"/>
</dbReference>
<dbReference type="Gene3D" id="3.40.50.2000">
    <property type="entry name" value="Glycogen Phosphorylase B"/>
    <property type="match status" value="2"/>
</dbReference>
<comment type="caution">
    <text evidence="3">The sequence shown here is derived from an EMBL/GenBank/DDBJ whole genome shotgun (WGS) entry which is preliminary data.</text>
</comment>